<dbReference type="InterPro" id="IPR015915">
    <property type="entry name" value="Kelch-typ_b-propeller"/>
</dbReference>
<sequence length="693" mass="72989">MGVKVTGAACVGSERPKNVDPSFFVVGGQATSDDYTGLQKFTYSTGKWATIKPTNLVTKHRQYHTSTYIEAMDSILVFGGNQDGRSGPSSQTFSIQASEPYTVKSFDPSTPPNNPPPSFRPIVSRWTDSNAIMVGGGTGMDNAKVFFFNSDVGWRFSGASLAQPLDKDTQFIRGVSVTGTDGSTSLLFFDLSQSPNKVTRVVVQDGSGKPVLNSPAIVGRNAARAGKRSLTLGNWPEYDSTLAPGETRQNYAIAQAPDGMVVISGGNADHPIALFNTTENSWVNATSFFSRGEQKLLAVTSTTSSTVASTTSHTSSTSFSSSTAASSSSAVASAAAAAVTTQGDNTDAFGPSSNAILGITLGSIAGFLMFLGLVLLCIRRGKKILGNKEDANPNALPDEKDVSSWSKPVFCTSGPFRGHRPQASAESNSSVAILMGRMNKEKAGVARKSSNDTTRSSVSSVHKQFKSTISKPIPHALVPPALEAHDERGVAFSPPVAEPRPRNGQSETSDGTRRSSGWNRYWSGGSALQIIGYGNGKRATTISEQSSRYSEAAADPRVTQDSATVPPLNFDGRARVNSVNSGSPVVAESAAKMPFTEGMSGTIERPVSAVSSGYSSGIPESIIDVWDPAEANKPWGANRAPSEAYTAGTYQTNEDTRDSRVRPPPSGVSKQPQLATGSISDMSWLNLGDHSGA</sequence>
<evidence type="ECO:0000256" key="2">
    <source>
        <dbReference type="SAM" id="Phobius"/>
    </source>
</evidence>
<protein>
    <recommendedName>
        <fullName evidence="5">Pre-mRNA splicing factor CLF1</fullName>
    </recommendedName>
</protein>
<reference evidence="4" key="1">
    <citation type="journal article" date="2016" name="Genome Announc.">
        <title>Genome sequence of Ustilaginoidea virens IPU010, a rice pathogenic fungus causing false smut.</title>
        <authorList>
            <person name="Kumagai T."/>
            <person name="Ishii T."/>
            <person name="Terai G."/>
            <person name="Umemura M."/>
            <person name="Machida M."/>
            <person name="Asai K."/>
        </authorList>
    </citation>
    <scope>NUCLEOTIDE SEQUENCE [LARGE SCALE GENOMIC DNA]</scope>
    <source>
        <strain evidence="4">IPU010</strain>
    </source>
</reference>
<dbReference type="SUPFAM" id="SSF50965">
    <property type="entry name" value="Galactose oxidase, central domain"/>
    <property type="match status" value="1"/>
</dbReference>
<evidence type="ECO:0000313" key="3">
    <source>
        <dbReference type="EMBL" id="GAO18784.1"/>
    </source>
</evidence>
<dbReference type="AlphaFoldDB" id="A0A1B5L6E5"/>
<accession>A0A1B5L6E5</accession>
<feature type="region of interest" description="Disordered" evidence="1">
    <location>
        <begin position="443"/>
        <end position="463"/>
    </location>
</feature>
<keyword evidence="2" id="KW-1133">Transmembrane helix</keyword>
<dbReference type="Gene3D" id="2.120.10.80">
    <property type="entry name" value="Kelch-type beta propeller"/>
    <property type="match status" value="1"/>
</dbReference>
<gene>
    <name evidence="3" type="ORF">UVI_02052500</name>
</gene>
<feature type="region of interest" description="Disordered" evidence="1">
    <location>
        <begin position="634"/>
        <end position="693"/>
    </location>
</feature>
<keyword evidence="2" id="KW-0812">Transmembrane</keyword>
<evidence type="ECO:0000256" key="1">
    <source>
        <dbReference type="SAM" id="MobiDB-lite"/>
    </source>
</evidence>
<dbReference type="Proteomes" id="UP000054053">
    <property type="component" value="Unassembled WGS sequence"/>
</dbReference>
<feature type="compositionally biased region" description="Polar residues" evidence="1">
    <location>
        <begin position="668"/>
        <end position="683"/>
    </location>
</feature>
<feature type="region of interest" description="Disordered" evidence="1">
    <location>
        <begin position="492"/>
        <end position="519"/>
    </location>
</feature>
<name>A0A1B5L6E5_USTVR</name>
<keyword evidence="2" id="KW-0472">Membrane</keyword>
<dbReference type="EMBL" id="BBTG02000040">
    <property type="protein sequence ID" value="GAO18784.1"/>
    <property type="molecule type" value="Genomic_DNA"/>
</dbReference>
<organism evidence="3 4">
    <name type="scientific">Ustilaginoidea virens</name>
    <name type="common">Rice false smut fungus</name>
    <name type="synonym">Villosiclava virens</name>
    <dbReference type="NCBI Taxonomy" id="1159556"/>
    <lineage>
        <taxon>Eukaryota</taxon>
        <taxon>Fungi</taxon>
        <taxon>Dikarya</taxon>
        <taxon>Ascomycota</taxon>
        <taxon>Pezizomycotina</taxon>
        <taxon>Sordariomycetes</taxon>
        <taxon>Hypocreomycetidae</taxon>
        <taxon>Hypocreales</taxon>
        <taxon>Clavicipitaceae</taxon>
        <taxon>Ustilaginoidea</taxon>
    </lineage>
</organism>
<proteinExistence type="predicted"/>
<evidence type="ECO:0000313" key="4">
    <source>
        <dbReference type="Proteomes" id="UP000054053"/>
    </source>
</evidence>
<feature type="compositionally biased region" description="Polar residues" evidence="1">
    <location>
        <begin position="503"/>
        <end position="518"/>
    </location>
</feature>
<evidence type="ECO:0008006" key="5">
    <source>
        <dbReference type="Google" id="ProtNLM"/>
    </source>
</evidence>
<comment type="caution">
    <text evidence="3">The sequence shown here is derived from an EMBL/GenBank/DDBJ whole genome shotgun (WGS) entry which is preliminary data.</text>
</comment>
<feature type="compositionally biased region" description="Low complexity" evidence="1">
    <location>
        <begin position="451"/>
        <end position="461"/>
    </location>
</feature>
<feature type="transmembrane region" description="Helical" evidence="2">
    <location>
        <begin position="355"/>
        <end position="378"/>
    </location>
</feature>
<dbReference type="InterPro" id="IPR011043">
    <property type="entry name" value="Gal_Oxase/kelch_b-propeller"/>
</dbReference>